<evidence type="ECO:0000256" key="2">
    <source>
        <dbReference type="ARBA" id="ARBA00010323"/>
    </source>
</evidence>
<reference evidence="11 12" key="1">
    <citation type="journal article" date="2016" name="Nat. Commun.">
        <title>Thousands of microbial genomes shed light on interconnected biogeochemical processes in an aquifer system.</title>
        <authorList>
            <person name="Anantharaman K."/>
            <person name="Brown C.T."/>
            <person name="Hug L.A."/>
            <person name="Sharon I."/>
            <person name="Castelle C.J."/>
            <person name="Probst A.J."/>
            <person name="Thomas B.C."/>
            <person name="Singh A."/>
            <person name="Wilkins M.J."/>
            <person name="Karaoz U."/>
            <person name="Brodie E.L."/>
            <person name="Williams K.H."/>
            <person name="Hubbard S.S."/>
            <person name="Banfield J.F."/>
        </authorList>
    </citation>
    <scope>NUCLEOTIDE SEQUENCE [LARGE SCALE GENOMIC DNA]</scope>
</reference>
<accession>A0A1F5KKC2</accession>
<dbReference type="EMBL" id="MFDD01000002">
    <property type="protein sequence ID" value="OGE41324.1"/>
    <property type="molecule type" value="Genomic_DNA"/>
</dbReference>
<comment type="subcellular location">
    <subcellularLocation>
        <location evidence="1">Cell membrane</location>
        <topology evidence="1">Multi-pass membrane protein</topology>
    </subcellularLocation>
</comment>
<evidence type="ECO:0000256" key="4">
    <source>
        <dbReference type="ARBA" id="ARBA00022679"/>
    </source>
</evidence>
<dbReference type="Proteomes" id="UP000177328">
    <property type="component" value="Unassembled WGS sequence"/>
</dbReference>
<feature type="transmembrane region" description="Helical" evidence="10">
    <location>
        <begin position="50"/>
        <end position="67"/>
    </location>
</feature>
<dbReference type="InterPro" id="IPR051085">
    <property type="entry name" value="MB_O-acyltransferase"/>
</dbReference>
<feature type="transmembrane region" description="Helical" evidence="10">
    <location>
        <begin position="228"/>
        <end position="251"/>
    </location>
</feature>
<name>A0A1F5KKC2_9BACT</name>
<gene>
    <name evidence="11" type="ORF">A3D25_02255</name>
</gene>
<feature type="transmembrane region" description="Helical" evidence="10">
    <location>
        <begin position="330"/>
        <end position="347"/>
    </location>
</feature>
<dbReference type="GO" id="GO:0016746">
    <property type="term" value="F:acyltransferase activity"/>
    <property type="evidence" value="ECO:0007669"/>
    <property type="project" value="UniProtKB-KW"/>
</dbReference>
<feature type="transmembrane region" description="Helical" evidence="10">
    <location>
        <begin position="6"/>
        <end position="23"/>
    </location>
</feature>
<evidence type="ECO:0008006" key="13">
    <source>
        <dbReference type="Google" id="ProtNLM"/>
    </source>
</evidence>
<dbReference type="PANTHER" id="PTHR13285">
    <property type="entry name" value="ACYLTRANSFERASE"/>
    <property type="match status" value="1"/>
</dbReference>
<dbReference type="InterPro" id="IPR028362">
    <property type="entry name" value="AlgI"/>
</dbReference>
<evidence type="ECO:0000256" key="6">
    <source>
        <dbReference type="ARBA" id="ARBA00022989"/>
    </source>
</evidence>
<evidence type="ECO:0000313" key="11">
    <source>
        <dbReference type="EMBL" id="OGE41324.1"/>
    </source>
</evidence>
<evidence type="ECO:0000313" key="12">
    <source>
        <dbReference type="Proteomes" id="UP000177328"/>
    </source>
</evidence>
<keyword evidence="8 9" id="KW-0012">Acyltransferase</keyword>
<feature type="transmembrane region" description="Helical" evidence="10">
    <location>
        <begin position="401"/>
        <end position="423"/>
    </location>
</feature>
<dbReference type="InterPro" id="IPR004299">
    <property type="entry name" value="MBOAT_fam"/>
</dbReference>
<dbReference type="AlphaFoldDB" id="A0A1F5KKC2"/>
<dbReference type="GO" id="GO:0005886">
    <property type="term" value="C:plasma membrane"/>
    <property type="evidence" value="ECO:0007669"/>
    <property type="project" value="UniProtKB-SubCell"/>
</dbReference>
<evidence type="ECO:0000256" key="8">
    <source>
        <dbReference type="ARBA" id="ARBA00023315"/>
    </source>
</evidence>
<proteinExistence type="inferred from homology"/>
<keyword evidence="7 9" id="KW-0472">Membrane</keyword>
<keyword evidence="3 9" id="KW-1003">Cell membrane</keyword>
<feature type="transmembrane region" description="Helical" evidence="10">
    <location>
        <begin position="307"/>
        <end position="324"/>
    </location>
</feature>
<dbReference type="Pfam" id="PF03062">
    <property type="entry name" value="MBOAT"/>
    <property type="match status" value="1"/>
</dbReference>
<dbReference type="PIRSF" id="PIRSF016636">
    <property type="entry name" value="AlgI_DltB"/>
    <property type="match status" value="1"/>
</dbReference>
<evidence type="ECO:0000256" key="5">
    <source>
        <dbReference type="ARBA" id="ARBA00022692"/>
    </source>
</evidence>
<comment type="similarity">
    <text evidence="2 9">Belongs to the membrane-bound acyltransferase family.</text>
</comment>
<comment type="caution">
    <text evidence="11">The sequence shown here is derived from an EMBL/GenBank/DDBJ whole genome shotgun (WGS) entry which is preliminary data.</text>
</comment>
<dbReference type="GO" id="GO:0042121">
    <property type="term" value="P:alginic acid biosynthetic process"/>
    <property type="evidence" value="ECO:0007669"/>
    <property type="project" value="InterPro"/>
</dbReference>
<feature type="transmembrane region" description="Helical" evidence="10">
    <location>
        <begin position="359"/>
        <end position="381"/>
    </location>
</feature>
<keyword evidence="4 9" id="KW-0808">Transferase</keyword>
<organism evidence="11 12">
    <name type="scientific">Candidatus Daviesbacteria bacterium RIFCSPHIGHO2_02_FULL_43_12</name>
    <dbReference type="NCBI Taxonomy" id="1797776"/>
    <lineage>
        <taxon>Bacteria</taxon>
        <taxon>Candidatus Daviesiibacteriota</taxon>
    </lineage>
</organism>
<evidence type="ECO:0000256" key="9">
    <source>
        <dbReference type="PIRNR" id="PIRNR016636"/>
    </source>
</evidence>
<keyword evidence="5 10" id="KW-0812">Transmembrane</keyword>
<feature type="transmembrane region" description="Helical" evidence="10">
    <location>
        <begin position="435"/>
        <end position="454"/>
    </location>
</feature>
<evidence type="ECO:0000256" key="3">
    <source>
        <dbReference type="ARBA" id="ARBA00022475"/>
    </source>
</evidence>
<sequence>MQVSDHFFLFFFFPLFILLYLLLRTRPFFSNLLIIVSSLLFYASFGLQNLYILVLPLIVDYFLAIGIDHSKNQKTRRRLLTIGIIFNLLLLGYFKYENFLLKNLLLLFPGLKALVLLQKDILLPIGISFITFQRISYLIDTFRRKIKPTKNIIHYSVYATLYPHLISGPIVRFSDINKQLAKRTINSEVIFQASKFFALGLALKVFVADQLFLVEEALTANLHLLDTGLALIFMFYFSFRIYFDFLGYSLMAMGLAKFMGFDFPANFNSPYQSSSITQFWRRWNITLSSWLRDYLYIPLGGNRKGKLVTYLNLFITMLLAGLWHGANWNFVLWGALFGVLLIIERAFSSKFTIKPPQILQILYTFLIVSFSWLIFRLSTLADVSIVLSSLVKFTFNPFSRHIANILIATVPAIIVAVIWAFFLHERQIPSIKLNVKNATIICVLFVAAVGFSLIRRSVPFIYFQF</sequence>
<feature type="transmembrane region" description="Helical" evidence="10">
    <location>
        <begin position="79"/>
        <end position="96"/>
    </location>
</feature>
<dbReference type="InterPro" id="IPR024194">
    <property type="entry name" value="Ac/AlaTfrase_AlgI/DltB"/>
</dbReference>
<keyword evidence="6 10" id="KW-1133">Transmembrane helix</keyword>
<evidence type="ECO:0000256" key="1">
    <source>
        <dbReference type="ARBA" id="ARBA00004651"/>
    </source>
</evidence>
<feature type="transmembrane region" description="Helical" evidence="10">
    <location>
        <begin position="121"/>
        <end position="139"/>
    </location>
</feature>
<dbReference type="PIRSF" id="PIRSF500217">
    <property type="entry name" value="AlgI"/>
    <property type="match status" value="1"/>
</dbReference>
<dbReference type="PANTHER" id="PTHR13285:SF23">
    <property type="entry name" value="TEICHOIC ACID D-ALANYLTRANSFERASE"/>
    <property type="match status" value="1"/>
</dbReference>
<evidence type="ECO:0000256" key="7">
    <source>
        <dbReference type="ARBA" id="ARBA00023136"/>
    </source>
</evidence>
<protein>
    <recommendedName>
        <fullName evidence="13">Alginate O-acetyltransferase</fullName>
    </recommendedName>
</protein>
<evidence type="ECO:0000256" key="10">
    <source>
        <dbReference type="SAM" id="Phobius"/>
    </source>
</evidence>